<dbReference type="SMART" id="SM00490">
    <property type="entry name" value="HELICc"/>
    <property type="match status" value="1"/>
</dbReference>
<evidence type="ECO:0000259" key="9">
    <source>
        <dbReference type="PROSITE" id="PS51194"/>
    </source>
</evidence>
<evidence type="ECO:0000256" key="5">
    <source>
        <dbReference type="ARBA" id="ARBA00022840"/>
    </source>
</evidence>
<organism evidence="10 11">
    <name type="scientific">Exophiala dermatitidis (strain ATCC 34100 / CBS 525.76 / NIH/UT8656)</name>
    <name type="common">Black yeast</name>
    <name type="synonym">Wangiella dermatitidis</name>
    <dbReference type="NCBI Taxonomy" id="858893"/>
    <lineage>
        <taxon>Eukaryota</taxon>
        <taxon>Fungi</taxon>
        <taxon>Dikarya</taxon>
        <taxon>Ascomycota</taxon>
        <taxon>Pezizomycotina</taxon>
        <taxon>Eurotiomycetes</taxon>
        <taxon>Chaetothyriomycetidae</taxon>
        <taxon>Chaetothyriales</taxon>
        <taxon>Herpotrichiellaceae</taxon>
        <taxon>Exophiala</taxon>
    </lineage>
</organism>
<keyword evidence="2 7" id="KW-0547">Nucleotide-binding</keyword>
<evidence type="ECO:0000256" key="2">
    <source>
        <dbReference type="ARBA" id="ARBA00022741"/>
    </source>
</evidence>
<dbReference type="SMART" id="SM00487">
    <property type="entry name" value="DEXDc"/>
    <property type="match status" value="1"/>
</dbReference>
<evidence type="ECO:0000256" key="7">
    <source>
        <dbReference type="RuleBase" id="RU364117"/>
    </source>
</evidence>
<name>H6C0Z3_EXODN</name>
<evidence type="ECO:0000313" key="10">
    <source>
        <dbReference type="EMBL" id="EHY57331.1"/>
    </source>
</evidence>
<dbReference type="GO" id="GO:0005737">
    <property type="term" value="C:cytoplasm"/>
    <property type="evidence" value="ECO:0007669"/>
    <property type="project" value="TreeGrafter"/>
</dbReference>
<dbReference type="CDD" id="cd17920">
    <property type="entry name" value="DEXHc_RecQ"/>
    <property type="match status" value="1"/>
</dbReference>
<reference evidence="10" key="1">
    <citation type="submission" date="2011-07" db="EMBL/GenBank/DDBJ databases">
        <title>The Genome Sequence of Exophiala (Wangiella) dermatitidis NIH/UT8656.</title>
        <authorList>
            <consortium name="The Broad Institute Genome Sequencing Platform"/>
            <person name="Cuomo C."/>
            <person name="Wang Z."/>
            <person name="Hunicke-Smith S."/>
            <person name="Szanislo P.J."/>
            <person name="Earl A."/>
            <person name="Young S.K."/>
            <person name="Zeng Q."/>
            <person name="Gargeya S."/>
            <person name="Fitzgerald M."/>
            <person name="Haas B."/>
            <person name="Abouelleil A."/>
            <person name="Alvarado L."/>
            <person name="Arachchi H.M."/>
            <person name="Berlin A."/>
            <person name="Brown A."/>
            <person name="Chapman S.B."/>
            <person name="Chen Z."/>
            <person name="Dunbar C."/>
            <person name="Freedman E."/>
            <person name="Gearin G."/>
            <person name="Gellesch M."/>
            <person name="Goldberg J."/>
            <person name="Griggs A."/>
            <person name="Gujja S."/>
            <person name="Heiman D."/>
            <person name="Howarth C."/>
            <person name="Larson L."/>
            <person name="Lui A."/>
            <person name="MacDonald P.J.P."/>
            <person name="Montmayeur A."/>
            <person name="Murphy C."/>
            <person name="Neiman D."/>
            <person name="Pearson M."/>
            <person name="Priest M."/>
            <person name="Roberts A."/>
            <person name="Saif S."/>
            <person name="Shea T."/>
            <person name="Shenoy N."/>
            <person name="Sisk P."/>
            <person name="Stolte C."/>
            <person name="Sykes S."/>
            <person name="Wortman J."/>
            <person name="Nusbaum C."/>
            <person name="Birren B."/>
        </authorList>
    </citation>
    <scope>NUCLEOTIDE SEQUENCE</scope>
    <source>
        <strain evidence="10">NIH/UT8656</strain>
    </source>
</reference>
<dbReference type="PROSITE" id="PS51192">
    <property type="entry name" value="HELICASE_ATP_BIND_1"/>
    <property type="match status" value="1"/>
</dbReference>
<keyword evidence="4 7" id="KW-0347">Helicase</keyword>
<evidence type="ECO:0000256" key="3">
    <source>
        <dbReference type="ARBA" id="ARBA00022801"/>
    </source>
</evidence>
<evidence type="ECO:0000313" key="11">
    <source>
        <dbReference type="Proteomes" id="UP000007304"/>
    </source>
</evidence>
<dbReference type="InterPro" id="IPR004589">
    <property type="entry name" value="DNA_helicase_ATP-dep_RecQ"/>
</dbReference>
<evidence type="ECO:0000259" key="8">
    <source>
        <dbReference type="PROSITE" id="PS51192"/>
    </source>
</evidence>
<dbReference type="InterPro" id="IPR011545">
    <property type="entry name" value="DEAD/DEAH_box_helicase_dom"/>
</dbReference>
<comment type="subcellular location">
    <subcellularLocation>
        <location evidence="7">Nucleus</location>
    </subcellularLocation>
</comment>
<dbReference type="GO" id="GO:0016887">
    <property type="term" value="F:ATP hydrolysis activity"/>
    <property type="evidence" value="ECO:0007669"/>
    <property type="project" value="RHEA"/>
</dbReference>
<accession>H6C0Z3</accession>
<dbReference type="GeneID" id="20310012"/>
<dbReference type="STRING" id="858893.H6C0Z3"/>
<proteinExistence type="inferred from homology"/>
<dbReference type="eggNOG" id="KOG0351">
    <property type="taxonomic scope" value="Eukaryota"/>
</dbReference>
<dbReference type="PROSITE" id="PS51194">
    <property type="entry name" value="HELICASE_CTER"/>
    <property type="match status" value="1"/>
</dbReference>
<evidence type="ECO:0000256" key="6">
    <source>
        <dbReference type="ARBA" id="ARBA00034617"/>
    </source>
</evidence>
<dbReference type="InterPro" id="IPR014001">
    <property type="entry name" value="Helicase_ATP-bd"/>
</dbReference>
<dbReference type="InParanoid" id="H6C0Z3"/>
<dbReference type="GO" id="GO:0005634">
    <property type="term" value="C:nucleus"/>
    <property type="evidence" value="ECO:0007669"/>
    <property type="project" value="UniProtKB-SubCell"/>
</dbReference>
<sequence>MPREPLKRSLSLTDLRFTLRRVFGKEAFRPLQEDVISAVLSGHDVFLCAATSFGKSLCYQLPAVVSLGVTVVISPLLALMHNQVQSAQALGIAVESINGKTPRAEKVRIETDLLCGHPSTKLLYVTPELCATDHFRKLILKVHRQGQLVRIAVDEAHCISEWGHDFRPTYKELKWLKSALNCPSVPVIAVTATATPQVRDDIFKFLGMEDGTTRCFSTSAARPNIHYEVQYFSESNPENGENDMLPYLMARLEFMHQRRLARLRSLQQTEDAAVAVAAMAPISGIIYVSLRSTADWLASKLSAAGIRAQPYHAGLEDEKRKQTQTSFLRYATGDPRLLQAEVDQNSLMASFNIICATTAFGMGIDVPTIRFVIHYGLPRGMESFTQESGRAGRDNKAAASIIFYTREDKERCEFRARSDANREKSKAKTEARMQSLKSIVEFCESTEVCRHHLVSRYFGDKTGSAECYFACDVCKEGPDKLKKRKERGLATETEAFEFTQREPIMNYDWD</sequence>
<dbReference type="OMA" id="CRWQFLL"/>
<gene>
    <name evidence="10" type="ORF">HMPREF1120_05373</name>
</gene>
<dbReference type="InterPro" id="IPR001650">
    <property type="entry name" value="Helicase_C-like"/>
</dbReference>
<dbReference type="PANTHER" id="PTHR13710:SF152">
    <property type="entry name" value="ATP-DEPENDENT DNA HELICASE Q5"/>
    <property type="match status" value="1"/>
</dbReference>
<comment type="catalytic activity">
    <reaction evidence="6 7">
        <text>Couples ATP hydrolysis with the unwinding of duplex DNA by translocating in the 3'-5' direction.</text>
        <dbReference type="EC" id="5.6.2.4"/>
    </reaction>
</comment>
<dbReference type="GO" id="GO:0009378">
    <property type="term" value="F:four-way junction helicase activity"/>
    <property type="evidence" value="ECO:0007669"/>
    <property type="project" value="TreeGrafter"/>
</dbReference>
<evidence type="ECO:0000256" key="4">
    <source>
        <dbReference type="ARBA" id="ARBA00022806"/>
    </source>
</evidence>
<evidence type="ECO:0000256" key="1">
    <source>
        <dbReference type="ARBA" id="ARBA00005446"/>
    </source>
</evidence>
<dbReference type="GO" id="GO:0005694">
    <property type="term" value="C:chromosome"/>
    <property type="evidence" value="ECO:0007669"/>
    <property type="project" value="TreeGrafter"/>
</dbReference>
<keyword evidence="7" id="KW-0539">Nucleus</keyword>
<feature type="domain" description="Helicase C-terminal" evidence="9">
    <location>
        <begin position="268"/>
        <end position="437"/>
    </location>
</feature>
<dbReference type="HOGENOM" id="CLU_001103_9_3_1"/>
<dbReference type="AlphaFoldDB" id="H6C0Z3"/>
<dbReference type="EC" id="5.6.2.4" evidence="7"/>
<protein>
    <recommendedName>
        <fullName evidence="7">ATP-dependent DNA helicase</fullName>
        <ecNumber evidence="7">5.6.2.4</ecNumber>
    </recommendedName>
</protein>
<dbReference type="VEuPathDB" id="FungiDB:HMPREF1120_05373"/>
<dbReference type="EMBL" id="JH226133">
    <property type="protein sequence ID" value="EHY57331.1"/>
    <property type="molecule type" value="Genomic_DNA"/>
</dbReference>
<dbReference type="GO" id="GO:0000724">
    <property type="term" value="P:double-strand break repair via homologous recombination"/>
    <property type="evidence" value="ECO:0007669"/>
    <property type="project" value="TreeGrafter"/>
</dbReference>
<keyword evidence="11" id="KW-1185">Reference proteome</keyword>
<keyword evidence="5 7" id="KW-0067">ATP-binding</keyword>
<dbReference type="PANTHER" id="PTHR13710">
    <property type="entry name" value="DNA HELICASE RECQ FAMILY MEMBER"/>
    <property type="match status" value="1"/>
</dbReference>
<dbReference type="Gene3D" id="3.40.50.300">
    <property type="entry name" value="P-loop containing nucleotide triphosphate hydrolases"/>
    <property type="match status" value="2"/>
</dbReference>
<dbReference type="GO" id="GO:0003676">
    <property type="term" value="F:nucleic acid binding"/>
    <property type="evidence" value="ECO:0007669"/>
    <property type="project" value="InterPro"/>
</dbReference>
<dbReference type="RefSeq" id="XP_009157792.1">
    <property type="nucleotide sequence ID" value="XM_009159544.1"/>
</dbReference>
<comment type="similarity">
    <text evidence="1 7">Belongs to the helicase family. RecQ subfamily.</text>
</comment>
<dbReference type="SUPFAM" id="SSF52540">
    <property type="entry name" value="P-loop containing nucleoside triphosphate hydrolases"/>
    <property type="match status" value="1"/>
</dbReference>
<feature type="domain" description="Helicase ATP-binding" evidence="8">
    <location>
        <begin position="36"/>
        <end position="212"/>
    </location>
</feature>
<comment type="catalytic activity">
    <reaction evidence="7">
        <text>ATP + H2O = ADP + phosphate + H(+)</text>
        <dbReference type="Rhea" id="RHEA:13065"/>
        <dbReference type="ChEBI" id="CHEBI:15377"/>
        <dbReference type="ChEBI" id="CHEBI:15378"/>
        <dbReference type="ChEBI" id="CHEBI:30616"/>
        <dbReference type="ChEBI" id="CHEBI:43474"/>
        <dbReference type="ChEBI" id="CHEBI:456216"/>
    </reaction>
</comment>
<dbReference type="InterPro" id="IPR027417">
    <property type="entry name" value="P-loop_NTPase"/>
</dbReference>
<dbReference type="GO" id="GO:0005524">
    <property type="term" value="F:ATP binding"/>
    <property type="evidence" value="ECO:0007669"/>
    <property type="project" value="UniProtKB-KW"/>
</dbReference>
<dbReference type="Proteomes" id="UP000007304">
    <property type="component" value="Unassembled WGS sequence"/>
</dbReference>
<dbReference type="Pfam" id="PF00271">
    <property type="entry name" value="Helicase_C"/>
    <property type="match status" value="1"/>
</dbReference>
<dbReference type="OrthoDB" id="10261556at2759"/>
<dbReference type="InterPro" id="IPR032284">
    <property type="entry name" value="RecQ_Zn-bd"/>
</dbReference>
<dbReference type="FunFam" id="3.40.50.300:FF:001389">
    <property type="entry name" value="ATP-dependent DNA helicase RecQ"/>
    <property type="match status" value="1"/>
</dbReference>
<dbReference type="Pfam" id="PF00270">
    <property type="entry name" value="DEAD"/>
    <property type="match status" value="1"/>
</dbReference>
<keyword evidence="3 7" id="KW-0378">Hydrolase</keyword>
<dbReference type="Pfam" id="PF16124">
    <property type="entry name" value="RecQ_Zn_bind"/>
    <property type="match status" value="1"/>
</dbReference>
<dbReference type="GO" id="GO:0043138">
    <property type="term" value="F:3'-5' DNA helicase activity"/>
    <property type="evidence" value="ECO:0007669"/>
    <property type="project" value="UniProtKB-EC"/>
</dbReference>
<dbReference type="NCBIfam" id="TIGR00614">
    <property type="entry name" value="recQ_fam"/>
    <property type="match status" value="1"/>
</dbReference>